<evidence type="ECO:0000313" key="1">
    <source>
        <dbReference type="EMBL" id="KAL2869834.1"/>
    </source>
</evidence>
<protein>
    <submittedName>
        <fullName evidence="1">Uncharacterized protein</fullName>
    </submittedName>
</protein>
<sequence>MINAVTAPGVFSSCFSYVTAEDDNVMHSLPGSGVFRASIDSSKVSRMRSSHHCTKFASPVPSGRLARVGKI</sequence>
<evidence type="ECO:0000313" key="2">
    <source>
        <dbReference type="Proteomes" id="UP001610432"/>
    </source>
</evidence>
<dbReference type="RefSeq" id="XP_070888813.1">
    <property type="nucleotide sequence ID" value="XM_071028492.1"/>
</dbReference>
<accession>A0ABR4M084</accession>
<dbReference type="Proteomes" id="UP001610432">
    <property type="component" value="Unassembled WGS sequence"/>
</dbReference>
<keyword evidence="2" id="KW-1185">Reference proteome</keyword>
<proteinExistence type="predicted"/>
<reference evidence="1 2" key="1">
    <citation type="submission" date="2024-07" db="EMBL/GenBank/DDBJ databases">
        <title>Section-level genome sequencing and comparative genomics of Aspergillus sections Usti and Cavernicolus.</title>
        <authorList>
            <consortium name="Lawrence Berkeley National Laboratory"/>
            <person name="Nybo J.L."/>
            <person name="Vesth T.C."/>
            <person name="Theobald S."/>
            <person name="Frisvad J.C."/>
            <person name="Larsen T.O."/>
            <person name="Kjaerboelling I."/>
            <person name="Rothschild-Mancinelli K."/>
            <person name="Lyhne E.K."/>
            <person name="Kogle M.E."/>
            <person name="Barry K."/>
            <person name="Clum A."/>
            <person name="Na H."/>
            <person name="Ledsgaard L."/>
            <person name="Lin J."/>
            <person name="Lipzen A."/>
            <person name="Kuo A."/>
            <person name="Riley R."/>
            <person name="Mondo S."/>
            <person name="Labutti K."/>
            <person name="Haridas S."/>
            <person name="Pangalinan J."/>
            <person name="Salamov A.A."/>
            <person name="Simmons B.A."/>
            <person name="Magnuson J.K."/>
            <person name="Chen J."/>
            <person name="Drula E."/>
            <person name="Henrissat B."/>
            <person name="Wiebenga A."/>
            <person name="Lubbers R.J."/>
            <person name="Gomes A.C."/>
            <person name="Macurrencykelacurrency M.R."/>
            <person name="Stajich J."/>
            <person name="Grigoriev I.V."/>
            <person name="Mortensen U.H."/>
            <person name="De Vries R.P."/>
            <person name="Baker S.E."/>
            <person name="Andersen M.R."/>
        </authorList>
    </citation>
    <scope>NUCLEOTIDE SEQUENCE [LARGE SCALE GENOMIC DNA]</scope>
    <source>
        <strain evidence="1 2">CBS 449.75</strain>
    </source>
</reference>
<gene>
    <name evidence="1" type="ORF">BJX67DRAFT_347084</name>
</gene>
<organism evidence="1 2">
    <name type="scientific">Aspergillus lucknowensis</name>
    <dbReference type="NCBI Taxonomy" id="176173"/>
    <lineage>
        <taxon>Eukaryota</taxon>
        <taxon>Fungi</taxon>
        <taxon>Dikarya</taxon>
        <taxon>Ascomycota</taxon>
        <taxon>Pezizomycotina</taxon>
        <taxon>Eurotiomycetes</taxon>
        <taxon>Eurotiomycetidae</taxon>
        <taxon>Eurotiales</taxon>
        <taxon>Aspergillaceae</taxon>
        <taxon>Aspergillus</taxon>
        <taxon>Aspergillus subgen. Nidulantes</taxon>
    </lineage>
</organism>
<dbReference type="GeneID" id="98143564"/>
<dbReference type="EMBL" id="JBFXLQ010000008">
    <property type="protein sequence ID" value="KAL2869834.1"/>
    <property type="molecule type" value="Genomic_DNA"/>
</dbReference>
<name>A0ABR4M084_9EURO</name>
<comment type="caution">
    <text evidence="1">The sequence shown here is derived from an EMBL/GenBank/DDBJ whole genome shotgun (WGS) entry which is preliminary data.</text>
</comment>